<reference evidence="2" key="1">
    <citation type="submission" date="2022-03" db="EMBL/GenBank/DDBJ databases">
        <title>Draft genome sequence of Aduncisulcus paluster, a free-living microaerophilic Fornicata.</title>
        <authorList>
            <person name="Yuyama I."/>
            <person name="Kume K."/>
            <person name="Tamura T."/>
            <person name="Inagaki Y."/>
            <person name="Hashimoto T."/>
        </authorList>
    </citation>
    <scope>NUCLEOTIDE SEQUENCE</scope>
    <source>
        <strain evidence="2">NY0171</strain>
    </source>
</reference>
<evidence type="ECO:0000256" key="1">
    <source>
        <dbReference type="SAM" id="MobiDB-lite"/>
    </source>
</evidence>
<feature type="compositionally biased region" description="Low complexity" evidence="1">
    <location>
        <begin position="864"/>
        <end position="874"/>
    </location>
</feature>
<feature type="compositionally biased region" description="Low complexity" evidence="1">
    <location>
        <begin position="810"/>
        <end position="824"/>
    </location>
</feature>
<organism evidence="2 3">
    <name type="scientific">Aduncisulcus paluster</name>
    <dbReference type="NCBI Taxonomy" id="2918883"/>
    <lineage>
        <taxon>Eukaryota</taxon>
        <taxon>Metamonada</taxon>
        <taxon>Carpediemonas-like organisms</taxon>
        <taxon>Aduncisulcus</taxon>
    </lineage>
</organism>
<feature type="region of interest" description="Disordered" evidence="1">
    <location>
        <begin position="778"/>
        <end position="876"/>
    </location>
</feature>
<gene>
    <name evidence="2" type="ORF">ADUPG1_009430</name>
</gene>
<feature type="compositionally biased region" description="Polar residues" evidence="1">
    <location>
        <begin position="784"/>
        <end position="800"/>
    </location>
</feature>
<dbReference type="Proteomes" id="UP001057375">
    <property type="component" value="Unassembled WGS sequence"/>
</dbReference>
<dbReference type="EMBL" id="BQXS01011233">
    <property type="protein sequence ID" value="GKT36467.1"/>
    <property type="molecule type" value="Genomic_DNA"/>
</dbReference>
<feature type="compositionally biased region" description="Acidic residues" evidence="1">
    <location>
        <begin position="1"/>
        <end position="21"/>
    </location>
</feature>
<dbReference type="InterPro" id="IPR011047">
    <property type="entry name" value="Quinoprotein_ADH-like_sf"/>
</dbReference>
<evidence type="ECO:0000313" key="3">
    <source>
        <dbReference type="Proteomes" id="UP001057375"/>
    </source>
</evidence>
<sequence length="1014" mass="111372">MEEKEEEREEEEEEEEEEEDGSSSMTDYDICTSDEYDIDRDRMDIIGVNSQRKKPSPSIVPPLTLSKCEKLGISQPGGGVVLSAGGRASSINLHSPTFTERNILNHLRDDAFIELQQEMERKGKEEDGDSSKHKAKGKKEKKKHKKKITLKKRKGGVVKKKKKNNTKKTKGKKTIGKSLKTEKESKNRTSSEQRKLRGFCEFADNDNTVMTITSLEIPDMNGSVSDSQTVTSSSSSSDSSSSSSSPLGVRKQLKVILEEKEQKAKQMEKDTKKFHSSQQILSRVRVERPIYKHTSRLHTHFNNPDDSSIPVDVNENVALKEKLANASDESTTIPPLVACVLWRHGVALIHNNNEVITLDNQWHHVRTYSIGDSTSLEGIDREGVVITAATSDESGTLFVGYADGIVLALAAASGALLWAISTSLVPPAPGEVAPGVVAVHSIVFLGRSVPFPLVIGCPGRPMMMFALPPFSKEPYLLSSHSTDISQLCPVPHATPLFVSVDENGMCCVWNGRFGKSSFAFTLPSAAEIPEQLSSFPFYASNPDTFKVHGKIGPSQSHCSLCPISSSIAVCSFEGKVWGVCVRAGVIMSESIIEYSDGVVCVGSSNNREVCSSRKRTSSNPHDDSLRKDGADSSSFLSQDVRSQHLRDQDRENAIQEDILLSHGKSHVFPEWFIMEDGIDPRKLKMMGKKAGSQLKKVLSMKSSRGSSKSGKPLLSPSLAKKLSVSITDAVRTKPSDDSASSVAAQSHWDALWLVCVHDNGTVRVYKVPKDCVYVKDEFSRRRNSSSTSLQLQHRSISSQGNKEDDRTQGQPLHSPHSHPLSQSHVQGGHSEAGRHSPDPKRSTSPTGPSHQHPRMGSTMPTRPSSASSRHSSLLPFPPPPSPFSNIFPLRVHWTVSVPRLAHDKAGIGSISVFNDFCLLSPKKGRAILLHLAARRVLGVIEEEGLIRSDIAPPPSPTPPPPPSLPSLLDVMREGAMEKVRMMERDVSEEYDKMKGMKLDVTTMGFEYDPPDYLF</sequence>
<feature type="non-terminal residue" evidence="2">
    <location>
        <position position="1"/>
    </location>
</feature>
<accession>A0ABQ5KVI3</accession>
<name>A0ABQ5KVI3_9EUKA</name>
<evidence type="ECO:0000313" key="2">
    <source>
        <dbReference type="EMBL" id="GKT36467.1"/>
    </source>
</evidence>
<dbReference type="SUPFAM" id="SSF50998">
    <property type="entry name" value="Quinoprotein alcohol dehydrogenase-like"/>
    <property type="match status" value="1"/>
</dbReference>
<feature type="compositionally biased region" description="Polar residues" evidence="1">
    <location>
        <begin position="631"/>
        <end position="640"/>
    </location>
</feature>
<feature type="compositionally biased region" description="Basic and acidic residues" evidence="1">
    <location>
        <begin position="120"/>
        <end position="132"/>
    </location>
</feature>
<feature type="region of interest" description="Disordered" evidence="1">
    <location>
        <begin position="610"/>
        <end position="648"/>
    </location>
</feature>
<feature type="region of interest" description="Disordered" evidence="1">
    <location>
        <begin position="1"/>
        <end position="39"/>
    </location>
</feature>
<keyword evidence="3" id="KW-1185">Reference proteome</keyword>
<feature type="region of interest" description="Disordered" evidence="1">
    <location>
        <begin position="217"/>
        <end position="251"/>
    </location>
</feature>
<feature type="compositionally biased region" description="Low complexity" evidence="1">
    <location>
        <begin position="223"/>
        <end position="245"/>
    </location>
</feature>
<feature type="compositionally biased region" description="Basic and acidic residues" evidence="1">
    <location>
        <begin position="179"/>
        <end position="194"/>
    </location>
</feature>
<feature type="region of interest" description="Disordered" evidence="1">
    <location>
        <begin position="120"/>
        <end position="194"/>
    </location>
</feature>
<feature type="compositionally biased region" description="Basic and acidic residues" evidence="1">
    <location>
        <begin position="831"/>
        <end position="841"/>
    </location>
</feature>
<protein>
    <submittedName>
        <fullName evidence="2">Uncharacterized protein</fullName>
    </submittedName>
</protein>
<proteinExistence type="predicted"/>
<feature type="compositionally biased region" description="Basic and acidic residues" evidence="1">
    <location>
        <begin position="620"/>
        <end position="630"/>
    </location>
</feature>
<feature type="compositionally biased region" description="Basic residues" evidence="1">
    <location>
        <begin position="133"/>
        <end position="175"/>
    </location>
</feature>
<comment type="caution">
    <text evidence="2">The sequence shown here is derived from an EMBL/GenBank/DDBJ whole genome shotgun (WGS) entry which is preliminary data.</text>
</comment>